<dbReference type="EMBL" id="JAHQIW010001578">
    <property type="protein sequence ID" value="KAJ1353005.1"/>
    <property type="molecule type" value="Genomic_DNA"/>
</dbReference>
<dbReference type="AlphaFoldDB" id="A0AAD5QLA8"/>
<evidence type="ECO:0000313" key="1">
    <source>
        <dbReference type="EMBL" id="KAJ1353005.1"/>
    </source>
</evidence>
<protein>
    <submittedName>
        <fullName evidence="1">Uncharacterized protein</fullName>
    </submittedName>
</protein>
<sequence>MIPLRTHWSGSCYLDDPGTSECFVRWAGMCPSNWDIIKEDGPLKRKHLRDAQSLLRYLTVEGLLQILHPTTNS</sequence>
<reference evidence="1" key="1">
    <citation type="submission" date="2021-06" db="EMBL/GenBank/DDBJ databases">
        <title>Parelaphostrongylus tenuis whole genome reference sequence.</title>
        <authorList>
            <person name="Garwood T.J."/>
            <person name="Larsen P.A."/>
            <person name="Fountain-Jones N.M."/>
            <person name="Garbe J.R."/>
            <person name="Macchietto M.G."/>
            <person name="Kania S.A."/>
            <person name="Gerhold R.W."/>
            <person name="Richards J.E."/>
            <person name="Wolf T.M."/>
        </authorList>
    </citation>
    <scope>NUCLEOTIDE SEQUENCE</scope>
    <source>
        <strain evidence="1">MNPRO001-30</strain>
        <tissue evidence="1">Meninges</tissue>
    </source>
</reference>
<name>A0AAD5QLA8_PARTN</name>
<gene>
    <name evidence="1" type="ORF">KIN20_009545</name>
</gene>
<dbReference type="Proteomes" id="UP001196413">
    <property type="component" value="Unassembled WGS sequence"/>
</dbReference>
<proteinExistence type="predicted"/>
<organism evidence="1 2">
    <name type="scientific">Parelaphostrongylus tenuis</name>
    <name type="common">Meningeal worm</name>
    <dbReference type="NCBI Taxonomy" id="148309"/>
    <lineage>
        <taxon>Eukaryota</taxon>
        <taxon>Metazoa</taxon>
        <taxon>Ecdysozoa</taxon>
        <taxon>Nematoda</taxon>
        <taxon>Chromadorea</taxon>
        <taxon>Rhabditida</taxon>
        <taxon>Rhabditina</taxon>
        <taxon>Rhabditomorpha</taxon>
        <taxon>Strongyloidea</taxon>
        <taxon>Metastrongylidae</taxon>
        <taxon>Parelaphostrongylus</taxon>
    </lineage>
</organism>
<comment type="caution">
    <text evidence="1">The sequence shown here is derived from an EMBL/GenBank/DDBJ whole genome shotgun (WGS) entry which is preliminary data.</text>
</comment>
<accession>A0AAD5QLA8</accession>
<evidence type="ECO:0000313" key="2">
    <source>
        <dbReference type="Proteomes" id="UP001196413"/>
    </source>
</evidence>
<keyword evidence="2" id="KW-1185">Reference proteome</keyword>